<reference evidence="1" key="1">
    <citation type="journal article" date="2014" name="Front. Microbiol.">
        <title>High frequency of phylogenetically diverse reductive dehalogenase-homologous genes in deep subseafloor sedimentary metagenomes.</title>
        <authorList>
            <person name="Kawai M."/>
            <person name="Futagami T."/>
            <person name="Toyoda A."/>
            <person name="Takaki Y."/>
            <person name="Nishi S."/>
            <person name="Hori S."/>
            <person name="Arai W."/>
            <person name="Tsubouchi T."/>
            <person name="Morono Y."/>
            <person name="Uchiyama I."/>
            <person name="Ito T."/>
            <person name="Fujiyama A."/>
            <person name="Inagaki F."/>
            <person name="Takami H."/>
        </authorList>
    </citation>
    <scope>NUCLEOTIDE SEQUENCE</scope>
    <source>
        <strain evidence="1">Expedition CK06-06</strain>
    </source>
</reference>
<comment type="caution">
    <text evidence="1">The sequence shown here is derived from an EMBL/GenBank/DDBJ whole genome shotgun (WGS) entry which is preliminary data.</text>
</comment>
<gene>
    <name evidence="1" type="ORF">S01H1_50359</name>
</gene>
<name>X0XSV3_9ZZZZ</name>
<protein>
    <submittedName>
        <fullName evidence="1">Uncharacterized protein</fullName>
    </submittedName>
</protein>
<evidence type="ECO:0000313" key="1">
    <source>
        <dbReference type="EMBL" id="GAG27941.1"/>
    </source>
</evidence>
<accession>X0XSV3</accession>
<dbReference type="EMBL" id="BARS01032444">
    <property type="protein sequence ID" value="GAG27941.1"/>
    <property type="molecule type" value="Genomic_DNA"/>
</dbReference>
<sequence>MQCPICQNFFDHKKHPANEQEIEKAFIEIDEVLKKDDHPVHGPNQHVLAATKCPECWKVILKLNDFKANTKALQRG</sequence>
<proteinExistence type="predicted"/>
<organism evidence="1">
    <name type="scientific">marine sediment metagenome</name>
    <dbReference type="NCBI Taxonomy" id="412755"/>
    <lineage>
        <taxon>unclassified sequences</taxon>
        <taxon>metagenomes</taxon>
        <taxon>ecological metagenomes</taxon>
    </lineage>
</organism>
<dbReference type="AlphaFoldDB" id="X0XSV3"/>